<dbReference type="AlphaFoldDB" id="A0A5J4WZE0"/>
<name>A0A5J4WZE0_9EUKA</name>
<gene>
    <name evidence="1" type="ORF">EZS28_004904</name>
</gene>
<proteinExistence type="predicted"/>
<dbReference type="EMBL" id="SNRW01000724">
    <property type="protein sequence ID" value="KAA6399569.1"/>
    <property type="molecule type" value="Genomic_DNA"/>
</dbReference>
<comment type="caution">
    <text evidence="1">The sequence shown here is derived from an EMBL/GenBank/DDBJ whole genome shotgun (WGS) entry which is preliminary data.</text>
</comment>
<organism evidence="1 2">
    <name type="scientific">Streblomastix strix</name>
    <dbReference type="NCBI Taxonomy" id="222440"/>
    <lineage>
        <taxon>Eukaryota</taxon>
        <taxon>Metamonada</taxon>
        <taxon>Preaxostyla</taxon>
        <taxon>Oxymonadida</taxon>
        <taxon>Streblomastigidae</taxon>
        <taxon>Streblomastix</taxon>
    </lineage>
</organism>
<evidence type="ECO:0000313" key="1">
    <source>
        <dbReference type="EMBL" id="KAA6399569.1"/>
    </source>
</evidence>
<accession>A0A5J4WZE0</accession>
<protein>
    <submittedName>
        <fullName evidence="1">Uncharacterized protein</fullName>
    </submittedName>
</protein>
<sequence>MTFLAKIVEIRPPNIGKKLRLWKNTILQQLSSLAHVYQLLDAVYKKEKGMIFKLAVDLGVIIESANGNAQQQTIQYKYVLPVNANSE</sequence>
<reference evidence="1 2" key="1">
    <citation type="submission" date="2019-03" db="EMBL/GenBank/DDBJ databases">
        <title>Single cell metagenomics reveals metabolic interactions within the superorganism composed of flagellate Streblomastix strix and complex community of Bacteroidetes bacteria on its surface.</title>
        <authorList>
            <person name="Treitli S.C."/>
            <person name="Kolisko M."/>
            <person name="Husnik F."/>
            <person name="Keeling P."/>
            <person name="Hampl V."/>
        </authorList>
    </citation>
    <scope>NUCLEOTIDE SEQUENCE [LARGE SCALE GENOMIC DNA]</scope>
    <source>
        <strain evidence="1">ST1C</strain>
    </source>
</reference>
<evidence type="ECO:0000313" key="2">
    <source>
        <dbReference type="Proteomes" id="UP000324800"/>
    </source>
</evidence>
<dbReference type="Proteomes" id="UP000324800">
    <property type="component" value="Unassembled WGS sequence"/>
</dbReference>